<organism evidence="3">
    <name type="scientific">Mycobacterium xenopi 4042</name>
    <dbReference type="NCBI Taxonomy" id="1299334"/>
    <lineage>
        <taxon>Bacteria</taxon>
        <taxon>Bacillati</taxon>
        <taxon>Actinomycetota</taxon>
        <taxon>Actinomycetes</taxon>
        <taxon>Mycobacteriales</taxon>
        <taxon>Mycobacteriaceae</taxon>
        <taxon>Mycobacterium</taxon>
    </lineage>
</organism>
<sequence length="225" mass="23675">MALIGMWSAATRYRAGDAAAAWSVIWIAAMGCLAQVVPVSARTGLPAWHTCWSPRWLWRGRGVRAVDHRWTSGRLQHRHGHGGRGSAAVRGAAVHQPGAVLDCGGHPCPGFSGLIGGAACGADPGPDIAAPAAGPGQEVQVSGDISDTEMQSLRIRARRAVQLTSGLMVAAVIVVTGAAVCVLDPHSYYRWLQIGIVACTVIILVLRGRTLSDRIQAYAMFTGPR</sequence>
<evidence type="ECO:0000313" key="3">
    <source>
        <dbReference type="EMBL" id="EUA09634.1"/>
    </source>
</evidence>
<feature type="domain" description="EccD-like transmembrane" evidence="2">
    <location>
        <begin position="135"/>
        <end position="221"/>
    </location>
</feature>
<dbReference type="EMBL" id="JAOB01000089">
    <property type="protein sequence ID" value="EUA09634.1"/>
    <property type="molecule type" value="Genomic_DNA"/>
</dbReference>
<comment type="caution">
    <text evidence="3">The sequence shown here is derived from an EMBL/GenBank/DDBJ whole genome shotgun (WGS) entry which is preliminary data.</text>
</comment>
<feature type="transmembrane region" description="Helical" evidence="1">
    <location>
        <begin position="160"/>
        <end position="182"/>
    </location>
</feature>
<protein>
    <submittedName>
        <fullName evidence="3">Transcriptional regulator, Fis family</fullName>
    </submittedName>
</protein>
<dbReference type="InterPro" id="IPR044049">
    <property type="entry name" value="EccD_transm"/>
</dbReference>
<feature type="transmembrane region" description="Helical" evidence="1">
    <location>
        <begin position="20"/>
        <end position="39"/>
    </location>
</feature>
<dbReference type="AlphaFoldDB" id="X7YR93"/>
<name>X7YR93_MYCXE</name>
<reference evidence="3" key="1">
    <citation type="submission" date="2014-01" db="EMBL/GenBank/DDBJ databases">
        <authorList>
            <person name="Brown-Elliot B."/>
            <person name="Wallace R."/>
            <person name="Lenaerts A."/>
            <person name="Ordway D."/>
            <person name="DeGroote M.A."/>
            <person name="Parker T."/>
            <person name="Sizemore C."/>
            <person name="Tallon L.J."/>
            <person name="Sadzewicz L.K."/>
            <person name="Sengamalay N."/>
            <person name="Fraser C.M."/>
            <person name="Hine E."/>
            <person name="Shefchek K.A."/>
            <person name="Das S.P."/>
            <person name="Tettelin H."/>
        </authorList>
    </citation>
    <scope>NUCLEOTIDE SEQUENCE [LARGE SCALE GENOMIC DNA]</scope>
    <source>
        <strain evidence="3">4042</strain>
    </source>
</reference>
<keyword evidence="1" id="KW-0472">Membrane</keyword>
<evidence type="ECO:0000259" key="2">
    <source>
        <dbReference type="Pfam" id="PF19053"/>
    </source>
</evidence>
<keyword evidence="1" id="KW-0812">Transmembrane</keyword>
<gene>
    <name evidence="3" type="ORF">I553_3718</name>
</gene>
<accession>X7YR93</accession>
<dbReference type="Pfam" id="PF19053">
    <property type="entry name" value="EccD"/>
    <property type="match status" value="1"/>
</dbReference>
<evidence type="ECO:0000256" key="1">
    <source>
        <dbReference type="SAM" id="Phobius"/>
    </source>
</evidence>
<proteinExistence type="predicted"/>
<dbReference type="PATRIC" id="fig|1299334.3.peg.9155"/>
<keyword evidence="1" id="KW-1133">Transmembrane helix</keyword>
<feature type="transmembrane region" description="Helical" evidence="1">
    <location>
        <begin position="188"/>
        <end position="206"/>
    </location>
</feature>